<dbReference type="CDD" id="cd03784">
    <property type="entry name" value="GT1_Gtf-like"/>
    <property type="match status" value="1"/>
</dbReference>
<evidence type="ECO:0000256" key="1">
    <source>
        <dbReference type="ARBA" id="ARBA00009995"/>
    </source>
</evidence>
<evidence type="ECO:0000256" key="3">
    <source>
        <dbReference type="ARBA" id="ARBA00022679"/>
    </source>
</evidence>
<dbReference type="AlphaFoldDB" id="A0A7R9L275"/>
<keyword evidence="5" id="KW-1185">Reference proteome</keyword>
<sequence>TASDGSAKQKVEEIKDIFGSQTRLDKMIDICKILLKDEVQEVKDNEPFLQEIVERVKPDVILTDHILVIPSLMCSSIPWVLIMSCNPLSFQCGIDEPKLPPQGLGLPTNGDPKEWSRIRQLLDKSMSDGWTEYNSWLVSKGIPSLPQYKTIRCSPFLNIYIFPEELDYTDIRQLPDNYHRFDHFKRTASEETFEVPESLRQKPGKLVYLSMGSMGSGDIQLMKRLVSILAKSKHRFIVSKGVFHEEYELAANMWGEKYLPQIKILSIVDLIITHGGNNTLTETMYFGKPFLVMPLFFDQFDNSQRIVEKGFGLQLDPYKCSETDLLQSIDSLLNDQLLKQKLIKASQRIQNEQNILKLPKLLESIAQQK</sequence>
<evidence type="ECO:0000256" key="2">
    <source>
        <dbReference type="ARBA" id="ARBA00022676"/>
    </source>
</evidence>
<protein>
    <recommendedName>
        <fullName evidence="6">UDP-glycosyltransferase</fullName>
    </recommendedName>
</protein>
<organism evidence="4">
    <name type="scientific">Medioppia subpectinata</name>
    <dbReference type="NCBI Taxonomy" id="1979941"/>
    <lineage>
        <taxon>Eukaryota</taxon>
        <taxon>Metazoa</taxon>
        <taxon>Ecdysozoa</taxon>
        <taxon>Arthropoda</taxon>
        <taxon>Chelicerata</taxon>
        <taxon>Arachnida</taxon>
        <taxon>Acari</taxon>
        <taxon>Acariformes</taxon>
        <taxon>Sarcoptiformes</taxon>
        <taxon>Oribatida</taxon>
        <taxon>Brachypylina</taxon>
        <taxon>Oppioidea</taxon>
        <taxon>Oppiidae</taxon>
        <taxon>Medioppia</taxon>
    </lineage>
</organism>
<dbReference type="EMBL" id="CAJPIZ010013213">
    <property type="protein sequence ID" value="CAG2114132.1"/>
    <property type="molecule type" value="Genomic_DNA"/>
</dbReference>
<evidence type="ECO:0000313" key="5">
    <source>
        <dbReference type="Proteomes" id="UP000759131"/>
    </source>
</evidence>
<dbReference type="GO" id="GO:0008194">
    <property type="term" value="F:UDP-glycosyltransferase activity"/>
    <property type="evidence" value="ECO:0007669"/>
    <property type="project" value="InterPro"/>
</dbReference>
<keyword evidence="2" id="KW-0328">Glycosyltransferase</keyword>
<reference evidence="4" key="1">
    <citation type="submission" date="2020-11" db="EMBL/GenBank/DDBJ databases">
        <authorList>
            <person name="Tran Van P."/>
        </authorList>
    </citation>
    <scope>NUCLEOTIDE SEQUENCE</scope>
</reference>
<dbReference type="Pfam" id="PF00201">
    <property type="entry name" value="UDPGT"/>
    <property type="match status" value="1"/>
</dbReference>
<dbReference type="InterPro" id="IPR050271">
    <property type="entry name" value="UDP-glycosyltransferase"/>
</dbReference>
<evidence type="ECO:0000313" key="4">
    <source>
        <dbReference type="EMBL" id="CAD7633702.1"/>
    </source>
</evidence>
<name>A0A7R9L275_9ACAR</name>
<dbReference type="Proteomes" id="UP000759131">
    <property type="component" value="Unassembled WGS sequence"/>
</dbReference>
<comment type="similarity">
    <text evidence="1">Belongs to the UDP-glycosyltransferase family.</text>
</comment>
<keyword evidence="3" id="KW-0808">Transferase</keyword>
<dbReference type="InterPro" id="IPR002213">
    <property type="entry name" value="UDP_glucos_trans"/>
</dbReference>
<dbReference type="Gene3D" id="3.40.50.2000">
    <property type="entry name" value="Glycogen Phosphorylase B"/>
    <property type="match status" value="2"/>
</dbReference>
<dbReference type="SUPFAM" id="SSF53756">
    <property type="entry name" value="UDP-Glycosyltransferase/glycogen phosphorylase"/>
    <property type="match status" value="1"/>
</dbReference>
<dbReference type="PANTHER" id="PTHR48043:SF145">
    <property type="entry name" value="FI06409P-RELATED"/>
    <property type="match status" value="1"/>
</dbReference>
<accession>A0A7R9L275</accession>
<proteinExistence type="inferred from homology"/>
<dbReference type="OrthoDB" id="5835829at2759"/>
<dbReference type="EMBL" id="OC867788">
    <property type="protein sequence ID" value="CAD7633702.1"/>
    <property type="molecule type" value="Genomic_DNA"/>
</dbReference>
<gene>
    <name evidence="4" type="ORF">OSB1V03_LOCUS14098</name>
</gene>
<dbReference type="PANTHER" id="PTHR48043">
    <property type="entry name" value="EG:EG0003.4 PROTEIN-RELATED"/>
    <property type="match status" value="1"/>
</dbReference>
<feature type="non-terminal residue" evidence="4">
    <location>
        <position position="1"/>
    </location>
</feature>
<evidence type="ECO:0008006" key="6">
    <source>
        <dbReference type="Google" id="ProtNLM"/>
    </source>
</evidence>